<dbReference type="EMBL" id="CH991543">
    <property type="protein sequence ID" value="EDQ92680.1"/>
    <property type="molecule type" value="Genomic_DNA"/>
</dbReference>
<proteinExistence type="predicted"/>
<feature type="compositionally biased region" description="Polar residues" evidence="2">
    <location>
        <begin position="382"/>
        <end position="393"/>
    </location>
</feature>
<dbReference type="RefSeq" id="XP_001742442.1">
    <property type="nucleotide sequence ID" value="XM_001742390.1"/>
</dbReference>
<feature type="compositionally biased region" description="Low complexity" evidence="2">
    <location>
        <begin position="705"/>
        <end position="724"/>
    </location>
</feature>
<dbReference type="AlphaFoldDB" id="A9UQY6"/>
<dbReference type="GeneID" id="5887934"/>
<feature type="region of interest" description="Disordered" evidence="2">
    <location>
        <begin position="694"/>
        <end position="735"/>
    </location>
</feature>
<feature type="compositionally biased region" description="Polar residues" evidence="2">
    <location>
        <begin position="410"/>
        <end position="423"/>
    </location>
</feature>
<reference evidence="4 5" key="1">
    <citation type="journal article" date="2008" name="Nature">
        <title>The genome of the choanoflagellate Monosiga brevicollis and the origin of metazoans.</title>
        <authorList>
            <consortium name="JGI Sequencing"/>
            <person name="King N."/>
            <person name="Westbrook M.J."/>
            <person name="Young S.L."/>
            <person name="Kuo A."/>
            <person name="Abedin M."/>
            <person name="Chapman J."/>
            <person name="Fairclough S."/>
            <person name="Hellsten U."/>
            <person name="Isogai Y."/>
            <person name="Letunic I."/>
            <person name="Marr M."/>
            <person name="Pincus D."/>
            <person name="Putnam N."/>
            <person name="Rokas A."/>
            <person name="Wright K.J."/>
            <person name="Zuzow R."/>
            <person name="Dirks W."/>
            <person name="Good M."/>
            <person name="Goodstein D."/>
            <person name="Lemons D."/>
            <person name="Li W."/>
            <person name="Lyons J.B."/>
            <person name="Morris A."/>
            <person name="Nichols S."/>
            <person name="Richter D.J."/>
            <person name="Salamov A."/>
            <person name="Bork P."/>
            <person name="Lim W.A."/>
            <person name="Manning G."/>
            <person name="Miller W.T."/>
            <person name="McGinnis W."/>
            <person name="Shapiro H."/>
            <person name="Tjian R."/>
            <person name="Grigoriev I.V."/>
            <person name="Rokhsar D."/>
        </authorList>
    </citation>
    <scope>NUCLEOTIDE SEQUENCE [LARGE SCALE GENOMIC DNA]</scope>
    <source>
        <strain evidence="5">MX1 / ATCC 50154</strain>
    </source>
</reference>
<organism evidence="4 5">
    <name type="scientific">Monosiga brevicollis</name>
    <name type="common">Choanoflagellate</name>
    <dbReference type="NCBI Taxonomy" id="81824"/>
    <lineage>
        <taxon>Eukaryota</taxon>
        <taxon>Choanoflagellata</taxon>
        <taxon>Craspedida</taxon>
        <taxon>Salpingoecidae</taxon>
        <taxon>Monosiga</taxon>
    </lineage>
</organism>
<evidence type="ECO:0000256" key="2">
    <source>
        <dbReference type="SAM" id="MobiDB-lite"/>
    </source>
</evidence>
<feature type="compositionally biased region" description="Basic residues" evidence="2">
    <location>
        <begin position="725"/>
        <end position="735"/>
    </location>
</feature>
<feature type="coiled-coil region" evidence="1">
    <location>
        <begin position="120"/>
        <end position="147"/>
    </location>
</feature>
<keyword evidence="3" id="KW-1133">Transmembrane helix</keyword>
<keyword evidence="3" id="KW-0472">Membrane</keyword>
<dbReference type="CDD" id="cd14279">
    <property type="entry name" value="CUE"/>
    <property type="match status" value="1"/>
</dbReference>
<dbReference type="Gene3D" id="1.10.8.10">
    <property type="entry name" value="DNA helicase RuvA subunit, C-terminal domain"/>
    <property type="match status" value="1"/>
</dbReference>
<accession>A9UQY6</accession>
<evidence type="ECO:0000256" key="3">
    <source>
        <dbReference type="SAM" id="Phobius"/>
    </source>
</evidence>
<dbReference type="Proteomes" id="UP000001357">
    <property type="component" value="Unassembled WGS sequence"/>
</dbReference>
<feature type="coiled-coil region" evidence="1">
    <location>
        <begin position="237"/>
        <end position="299"/>
    </location>
</feature>
<dbReference type="InParanoid" id="A9UQY6"/>
<keyword evidence="5" id="KW-1185">Reference proteome</keyword>
<evidence type="ECO:0000313" key="5">
    <source>
        <dbReference type="Proteomes" id="UP000001357"/>
    </source>
</evidence>
<protein>
    <recommendedName>
        <fullName evidence="6">CUE domain-containing protein</fullName>
    </recommendedName>
</protein>
<dbReference type="OMA" id="HRMASEY"/>
<gene>
    <name evidence="4" type="ORF">MONBRDRAFT_22566</name>
</gene>
<name>A9UQY6_MONBE</name>
<dbReference type="KEGG" id="mbr:MONBRDRAFT_22566"/>
<feature type="transmembrane region" description="Helical" evidence="3">
    <location>
        <begin position="12"/>
        <end position="35"/>
    </location>
</feature>
<sequence>MTLLSAIFSTTVYGLVCLLGVTATVCVCGILSLSLSVSLSCICWRAGGEAHHPPEQFGSQALAIAIMADEVVLTSEDVAAQENVAQAIHDELMQVRYEKERLEAMVDEFRTAHDDTITDNFEQQERIRELEQEKLAIANRMAELEYEQEEPLPAPAPVDEHLDSESIGGIDPAIVAAQAAELQALRDRLDEIAAENEQLRRNAPQEHHDQGDFATTEGSFSLADELASVSLQEQLEMEARQRQLDDEARRRLEAENRLKSLQVEQERERQAYLELQSRLAEAEAAFERERQLKADSEQRIADIELKQRELVATAPTLAASAPAPEAPPSVPDPLVLLLEHLTSIFPTLAREVIREVIHKHKGDMDKIMPELLELSKAMAETSAAQTPRVSHTATPRRVVVSRSGPKVPDTHNNPFANFVSSPTPKKAVATASKPRPSPARATVSPRAPAVRPAPPAVHIDPPKAIPAFALREEGPAARGYDVALEAEQRDQDRKMAEAFAARAPEFNITLPSQTHIFRVELLDTQEARDMGLGTRFFAQAELRVTPHSIGLMSHVNHRPIVEWPFALVKSICADTGRMLIEGWVHAAQRAVKLVLNSHQTGDAYPCLCECLHEFVRHRDEDIARALQKEELAGVMDLSDAFLRELRINDEFNRILAEETKNGFQDLRAKDDDAYRQQLLLMGTKSQNMLRKIRLKGSKKSKRTASHASSSGSSSSSPSAAGKSPRSGRRLFGRKQ</sequence>
<evidence type="ECO:0008006" key="6">
    <source>
        <dbReference type="Google" id="ProtNLM"/>
    </source>
</evidence>
<feature type="compositionally biased region" description="Low complexity" evidence="2">
    <location>
        <begin position="438"/>
        <end position="450"/>
    </location>
</feature>
<evidence type="ECO:0000256" key="1">
    <source>
        <dbReference type="SAM" id="Coils"/>
    </source>
</evidence>
<feature type="compositionally biased region" description="Basic residues" evidence="2">
    <location>
        <begin position="694"/>
        <end position="704"/>
    </location>
</feature>
<feature type="coiled-coil region" evidence="1">
    <location>
        <begin position="175"/>
        <end position="202"/>
    </location>
</feature>
<evidence type="ECO:0000313" key="4">
    <source>
        <dbReference type="EMBL" id="EDQ92680.1"/>
    </source>
</evidence>
<feature type="region of interest" description="Disordered" evidence="2">
    <location>
        <begin position="382"/>
        <end position="458"/>
    </location>
</feature>
<keyword evidence="1" id="KW-0175">Coiled coil</keyword>
<keyword evidence="3" id="KW-0812">Transmembrane</keyword>